<dbReference type="EMBL" id="GBRH01254584">
    <property type="protein sequence ID" value="JAD43311.1"/>
    <property type="molecule type" value="Transcribed_RNA"/>
</dbReference>
<evidence type="ECO:0000313" key="1">
    <source>
        <dbReference type="EMBL" id="JAD43311.1"/>
    </source>
</evidence>
<organism evidence="1">
    <name type="scientific">Arundo donax</name>
    <name type="common">Giant reed</name>
    <name type="synonym">Donax arundinaceus</name>
    <dbReference type="NCBI Taxonomy" id="35708"/>
    <lineage>
        <taxon>Eukaryota</taxon>
        <taxon>Viridiplantae</taxon>
        <taxon>Streptophyta</taxon>
        <taxon>Embryophyta</taxon>
        <taxon>Tracheophyta</taxon>
        <taxon>Spermatophyta</taxon>
        <taxon>Magnoliopsida</taxon>
        <taxon>Liliopsida</taxon>
        <taxon>Poales</taxon>
        <taxon>Poaceae</taxon>
        <taxon>PACMAD clade</taxon>
        <taxon>Arundinoideae</taxon>
        <taxon>Arundineae</taxon>
        <taxon>Arundo</taxon>
    </lineage>
</organism>
<name>A0A0A8ZWV3_ARUDO</name>
<dbReference type="AlphaFoldDB" id="A0A0A8ZWV3"/>
<reference evidence="1" key="2">
    <citation type="journal article" date="2015" name="Data Brief">
        <title>Shoot transcriptome of the giant reed, Arundo donax.</title>
        <authorList>
            <person name="Barrero R.A."/>
            <person name="Guerrero F.D."/>
            <person name="Moolhuijzen P."/>
            <person name="Goolsby J.A."/>
            <person name="Tidwell J."/>
            <person name="Bellgard S.E."/>
            <person name="Bellgard M.I."/>
        </authorList>
    </citation>
    <scope>NUCLEOTIDE SEQUENCE</scope>
    <source>
        <tissue evidence="1">Shoot tissue taken approximately 20 cm above the soil surface</tissue>
    </source>
</reference>
<proteinExistence type="predicted"/>
<accession>A0A0A8ZWV3</accession>
<sequence>MPLLLAKPWPCQPPQPTLFCRRIASKNGAVLKIKATLRTLRKRLSWPSVKCRIQCLILVL</sequence>
<protein>
    <submittedName>
        <fullName evidence="1">Uncharacterized protein</fullName>
    </submittedName>
</protein>
<reference evidence="1" key="1">
    <citation type="submission" date="2014-09" db="EMBL/GenBank/DDBJ databases">
        <authorList>
            <person name="Magalhaes I.L.F."/>
            <person name="Oliveira U."/>
            <person name="Santos F.R."/>
            <person name="Vidigal T.H.D.A."/>
            <person name="Brescovit A.D."/>
            <person name="Santos A.J."/>
        </authorList>
    </citation>
    <scope>NUCLEOTIDE SEQUENCE</scope>
    <source>
        <tissue evidence="1">Shoot tissue taken approximately 20 cm above the soil surface</tissue>
    </source>
</reference>